<proteinExistence type="predicted"/>
<protein>
    <submittedName>
        <fullName evidence="1">Uncharacterized protein</fullName>
    </submittedName>
</protein>
<dbReference type="Proteomes" id="UP001195483">
    <property type="component" value="Unassembled WGS sequence"/>
</dbReference>
<evidence type="ECO:0000313" key="2">
    <source>
        <dbReference type="Proteomes" id="UP001195483"/>
    </source>
</evidence>
<reference evidence="1" key="2">
    <citation type="journal article" date="2021" name="Genome Biol. Evol.">
        <title>Developing a high-quality reference genome for a parasitic bivalve with doubly uniparental inheritance (Bivalvia: Unionida).</title>
        <authorList>
            <person name="Smith C.H."/>
        </authorList>
    </citation>
    <scope>NUCLEOTIDE SEQUENCE</scope>
    <source>
        <strain evidence="1">CHS0354</strain>
        <tissue evidence="1">Mantle</tissue>
    </source>
</reference>
<gene>
    <name evidence="1" type="ORF">CHS0354_034537</name>
</gene>
<evidence type="ECO:0000313" key="1">
    <source>
        <dbReference type="EMBL" id="KAK3590965.1"/>
    </source>
</evidence>
<dbReference type="EMBL" id="JAEAOA010002031">
    <property type="protein sequence ID" value="KAK3590965.1"/>
    <property type="molecule type" value="Genomic_DNA"/>
</dbReference>
<name>A0AAE0SGI6_9BIVA</name>
<keyword evidence="2" id="KW-1185">Reference proteome</keyword>
<accession>A0AAE0SGI6</accession>
<comment type="caution">
    <text evidence="1">The sequence shown here is derived from an EMBL/GenBank/DDBJ whole genome shotgun (WGS) entry which is preliminary data.</text>
</comment>
<organism evidence="1 2">
    <name type="scientific">Potamilus streckersoni</name>
    <dbReference type="NCBI Taxonomy" id="2493646"/>
    <lineage>
        <taxon>Eukaryota</taxon>
        <taxon>Metazoa</taxon>
        <taxon>Spiralia</taxon>
        <taxon>Lophotrochozoa</taxon>
        <taxon>Mollusca</taxon>
        <taxon>Bivalvia</taxon>
        <taxon>Autobranchia</taxon>
        <taxon>Heteroconchia</taxon>
        <taxon>Palaeoheterodonta</taxon>
        <taxon>Unionida</taxon>
        <taxon>Unionoidea</taxon>
        <taxon>Unionidae</taxon>
        <taxon>Ambleminae</taxon>
        <taxon>Lampsilini</taxon>
        <taxon>Potamilus</taxon>
    </lineage>
</organism>
<reference evidence="1" key="3">
    <citation type="submission" date="2023-05" db="EMBL/GenBank/DDBJ databases">
        <authorList>
            <person name="Smith C.H."/>
        </authorList>
    </citation>
    <scope>NUCLEOTIDE SEQUENCE</scope>
    <source>
        <strain evidence="1">CHS0354</strain>
        <tissue evidence="1">Mantle</tissue>
    </source>
</reference>
<reference evidence="1" key="1">
    <citation type="journal article" date="2021" name="Genome Biol. Evol.">
        <title>A High-Quality Reference Genome for a Parasitic Bivalve with Doubly Uniparental Inheritance (Bivalvia: Unionida).</title>
        <authorList>
            <person name="Smith C.H."/>
        </authorList>
    </citation>
    <scope>NUCLEOTIDE SEQUENCE</scope>
    <source>
        <strain evidence="1">CHS0354</strain>
    </source>
</reference>
<dbReference type="AlphaFoldDB" id="A0AAE0SGI6"/>
<sequence length="309" mass="35683">MHPKPKSVLSRTKTKRTNVVKDIETWALSGTDITKETSRHAGQLTENVTEDRMLRGKLIELGKERFKFLAKSAYEKHVFINKQRKRMAVLKRKQTNTTVVKSPTNLRKIDITLDEWSLDNVNSPIRASPFLRPKTVQFVPDTFKTSYLTTGPAELLPTRPKTMINIRNSENDNQTRKKFSTPIRSLSRNTLKMPLGRFSRPLSVISQTMSNVSSMETTKTWETSKTWSTRDKCLNTFGQKFPGKTADPRYYKLEAALSPNYPSQTDLDVETIIENLESLHIPSRRHTEPKEKILEKLRQFMKERGIVFP</sequence>